<dbReference type="EMBL" id="JAGMUV010000004">
    <property type="protein sequence ID" value="KAH7160974.1"/>
    <property type="molecule type" value="Genomic_DNA"/>
</dbReference>
<sequence>MTMKGLITSKILLGQATSTYRSPIARIWVLWSSFGAAHLYIAGCNAVEQQGSGVGSIRILNIHGNKIRETLQHIDPTIHSIAYSIADSPCFPATGALGLVQLRELGQNQTQITWKGYADSVVPGAEEPVKQQLATLYNDWIKKARINLEKVA</sequence>
<dbReference type="OrthoDB" id="4799286at2759"/>
<dbReference type="SUPFAM" id="SSF55961">
    <property type="entry name" value="Bet v1-like"/>
    <property type="match status" value="1"/>
</dbReference>
<evidence type="ECO:0000313" key="2">
    <source>
        <dbReference type="Proteomes" id="UP000738349"/>
    </source>
</evidence>
<proteinExistence type="predicted"/>
<gene>
    <name evidence="1" type="ORF">EDB81DRAFT_879311</name>
</gene>
<dbReference type="InterPro" id="IPR023393">
    <property type="entry name" value="START-like_dom_sf"/>
</dbReference>
<protein>
    <submittedName>
        <fullName evidence="1">Uncharacterized protein</fullName>
    </submittedName>
</protein>
<reference evidence="1" key="1">
    <citation type="journal article" date="2021" name="Nat. Commun.">
        <title>Genetic determinants of endophytism in the Arabidopsis root mycobiome.</title>
        <authorList>
            <person name="Mesny F."/>
            <person name="Miyauchi S."/>
            <person name="Thiergart T."/>
            <person name="Pickel B."/>
            <person name="Atanasova L."/>
            <person name="Karlsson M."/>
            <person name="Huettel B."/>
            <person name="Barry K.W."/>
            <person name="Haridas S."/>
            <person name="Chen C."/>
            <person name="Bauer D."/>
            <person name="Andreopoulos W."/>
            <person name="Pangilinan J."/>
            <person name="LaButti K."/>
            <person name="Riley R."/>
            <person name="Lipzen A."/>
            <person name="Clum A."/>
            <person name="Drula E."/>
            <person name="Henrissat B."/>
            <person name="Kohler A."/>
            <person name="Grigoriev I.V."/>
            <person name="Martin F.M."/>
            <person name="Hacquard S."/>
        </authorList>
    </citation>
    <scope>NUCLEOTIDE SEQUENCE</scope>
    <source>
        <strain evidence="1">MPI-CAGE-AT-0147</strain>
    </source>
</reference>
<dbReference type="AlphaFoldDB" id="A0A9P9JC04"/>
<name>A0A9P9JC04_9HYPO</name>
<dbReference type="Gene3D" id="3.30.530.20">
    <property type="match status" value="1"/>
</dbReference>
<accession>A0A9P9JC04</accession>
<keyword evidence="2" id="KW-1185">Reference proteome</keyword>
<evidence type="ECO:0000313" key="1">
    <source>
        <dbReference type="EMBL" id="KAH7160974.1"/>
    </source>
</evidence>
<dbReference type="CDD" id="cd07821">
    <property type="entry name" value="PYR_PYL_RCAR_like"/>
    <property type="match status" value="1"/>
</dbReference>
<comment type="caution">
    <text evidence="1">The sequence shown here is derived from an EMBL/GenBank/DDBJ whole genome shotgun (WGS) entry which is preliminary data.</text>
</comment>
<dbReference type="Proteomes" id="UP000738349">
    <property type="component" value="Unassembled WGS sequence"/>
</dbReference>
<organism evidence="1 2">
    <name type="scientific">Dactylonectria macrodidyma</name>
    <dbReference type="NCBI Taxonomy" id="307937"/>
    <lineage>
        <taxon>Eukaryota</taxon>
        <taxon>Fungi</taxon>
        <taxon>Dikarya</taxon>
        <taxon>Ascomycota</taxon>
        <taxon>Pezizomycotina</taxon>
        <taxon>Sordariomycetes</taxon>
        <taxon>Hypocreomycetidae</taxon>
        <taxon>Hypocreales</taxon>
        <taxon>Nectriaceae</taxon>
        <taxon>Dactylonectria</taxon>
    </lineage>
</organism>